<evidence type="ECO:0000313" key="2">
    <source>
        <dbReference type="Proteomes" id="UP000663853"/>
    </source>
</evidence>
<accession>A0A8H3B1T8</accession>
<organism evidence="1 2">
    <name type="scientific">Rhizoctonia solani</name>
    <dbReference type="NCBI Taxonomy" id="456999"/>
    <lineage>
        <taxon>Eukaryota</taxon>
        <taxon>Fungi</taxon>
        <taxon>Dikarya</taxon>
        <taxon>Basidiomycota</taxon>
        <taxon>Agaricomycotina</taxon>
        <taxon>Agaricomycetes</taxon>
        <taxon>Cantharellales</taxon>
        <taxon>Ceratobasidiaceae</taxon>
        <taxon>Rhizoctonia</taxon>
    </lineage>
</organism>
<dbReference type="Proteomes" id="UP000663853">
    <property type="component" value="Unassembled WGS sequence"/>
</dbReference>
<comment type="caution">
    <text evidence="1">The sequence shown here is derived from an EMBL/GenBank/DDBJ whole genome shotgun (WGS) entry which is preliminary data.</text>
</comment>
<evidence type="ECO:0000313" key="1">
    <source>
        <dbReference type="EMBL" id="CAE6445863.1"/>
    </source>
</evidence>
<protein>
    <submittedName>
        <fullName evidence="1">Uncharacterized protein</fullName>
    </submittedName>
</protein>
<dbReference type="AlphaFoldDB" id="A0A8H3B1T8"/>
<sequence length="380" mass="41929">MDPVSLAVIKFVATQAATFAFNALKKEFDDPTTIQMDQFIKDQNSSMSNRVNLALVELSAQVNADNIANWFIRFQRLTKNVRNSKEGSAAEYAKFIGEMKESNGIESALRSLYRAITGERALGSQDGLIHAWHKDALAKLSDENNLRYTIKDYVEDQDKNLASCLKLLRNGILILNATAIDQGEANELSKEWETQLTHATEVVYSHYPQVIKRLKSSFSSPWVDENTPWSFRENGQGGQRLNFHSRSGKLIVGPNGGRKSQWTFNPPISSGLIGLSNVEKGSRVGVKSVEWSSVGPYGGGAGINIFEAAGEGTLALYKLMPYDESGPTDGANVKLIGPIKEEKGLIVAEIDRQFRVRDKKFVMAHPDVLPADESSSCIIV</sequence>
<proteinExistence type="predicted"/>
<dbReference type="EMBL" id="CAJMXA010000891">
    <property type="protein sequence ID" value="CAE6445863.1"/>
    <property type="molecule type" value="Genomic_DNA"/>
</dbReference>
<gene>
    <name evidence="1" type="ORF">RDB_LOCUS42587</name>
</gene>
<name>A0A8H3B1T8_9AGAM</name>
<reference evidence="1" key="1">
    <citation type="submission" date="2021-01" db="EMBL/GenBank/DDBJ databases">
        <authorList>
            <person name="Kaushik A."/>
        </authorList>
    </citation>
    <scope>NUCLEOTIDE SEQUENCE</scope>
    <source>
        <strain evidence="1">AG6-10EEA</strain>
    </source>
</reference>